<dbReference type="Proteomes" id="UP000233535">
    <property type="component" value="Unassembled WGS sequence"/>
</dbReference>
<dbReference type="GO" id="GO:0006313">
    <property type="term" value="P:DNA transposition"/>
    <property type="evidence" value="ECO:0007669"/>
    <property type="project" value="InterPro"/>
</dbReference>
<accession>A0A2N3HZT4</accession>
<dbReference type="AlphaFoldDB" id="A0A2N3HZT4"/>
<dbReference type="GO" id="GO:0003677">
    <property type="term" value="F:DNA binding"/>
    <property type="evidence" value="ECO:0007669"/>
    <property type="project" value="InterPro"/>
</dbReference>
<proteinExistence type="predicted"/>
<dbReference type="Gene3D" id="3.30.70.1290">
    <property type="entry name" value="Transposase IS200-like"/>
    <property type="match status" value="1"/>
</dbReference>
<name>A0A2N3HZT4_9BACT</name>
<dbReference type="SUPFAM" id="SSF143422">
    <property type="entry name" value="Transposase IS200-like"/>
    <property type="match status" value="1"/>
</dbReference>
<gene>
    <name evidence="1" type="ORF">BZG02_09285</name>
</gene>
<organism evidence="1 2">
    <name type="scientific">Labilibaculum filiforme</name>
    <dbReference type="NCBI Taxonomy" id="1940526"/>
    <lineage>
        <taxon>Bacteria</taxon>
        <taxon>Pseudomonadati</taxon>
        <taxon>Bacteroidota</taxon>
        <taxon>Bacteroidia</taxon>
        <taxon>Marinilabiliales</taxon>
        <taxon>Marinifilaceae</taxon>
        <taxon>Labilibaculum</taxon>
    </lineage>
</organism>
<sequence>MKKSILLILLFFVLFLVSAQIYNQKKIYQFEIVKTDASGSIQKEDLFLVCHGKAWKLDSINQFLAVWCPANVDVFGFNYQTGIIENENRIWLHPPRNDQYQIHEYTPFPEVRFPLKVGSKWETDFGFEWQEGFHDHIICDDQKYHRIANYISNNPQKWGEDKFNE</sequence>
<evidence type="ECO:0000313" key="2">
    <source>
        <dbReference type="Proteomes" id="UP000233535"/>
    </source>
</evidence>
<reference evidence="1 2" key="1">
    <citation type="journal article" date="2017" name="Front. Microbiol.">
        <title>Labilibaculum manganireducens gen. nov., sp. nov. and Labilibaculum filiforme sp. nov., Novel Bacteroidetes Isolated from Subsurface Sediments of the Baltic Sea.</title>
        <authorList>
            <person name="Vandieken V."/>
            <person name="Marshall I.P."/>
            <person name="Niemann H."/>
            <person name="Engelen B."/>
            <person name="Cypionka H."/>
        </authorList>
    </citation>
    <scope>NUCLEOTIDE SEQUENCE [LARGE SCALE GENOMIC DNA]</scope>
    <source>
        <strain evidence="1 2">59.16B</strain>
    </source>
</reference>
<dbReference type="RefSeq" id="WP_101261148.1">
    <property type="nucleotide sequence ID" value="NZ_MVDD01000005.1"/>
</dbReference>
<dbReference type="OrthoDB" id="9794403at2"/>
<keyword evidence="2" id="KW-1185">Reference proteome</keyword>
<evidence type="ECO:0000313" key="1">
    <source>
        <dbReference type="EMBL" id="PKQ63554.1"/>
    </source>
</evidence>
<comment type="caution">
    <text evidence="1">The sequence shown here is derived from an EMBL/GenBank/DDBJ whole genome shotgun (WGS) entry which is preliminary data.</text>
</comment>
<dbReference type="EMBL" id="MVDD01000005">
    <property type="protein sequence ID" value="PKQ63554.1"/>
    <property type="molecule type" value="Genomic_DNA"/>
</dbReference>
<dbReference type="InterPro" id="IPR036515">
    <property type="entry name" value="Transposase_17_sf"/>
</dbReference>
<dbReference type="GO" id="GO:0004803">
    <property type="term" value="F:transposase activity"/>
    <property type="evidence" value="ECO:0007669"/>
    <property type="project" value="InterPro"/>
</dbReference>
<protein>
    <submittedName>
        <fullName evidence="1">Uncharacterized protein</fullName>
    </submittedName>
</protein>